<dbReference type="NCBIfam" id="TIGR04001">
    <property type="entry name" value="thiol_BshB1"/>
    <property type="match status" value="1"/>
</dbReference>
<dbReference type="Gene3D" id="3.40.50.10320">
    <property type="entry name" value="LmbE-like"/>
    <property type="match status" value="1"/>
</dbReference>
<dbReference type="GO" id="GO:0016811">
    <property type="term" value="F:hydrolase activity, acting on carbon-nitrogen (but not peptide) bonds, in linear amides"/>
    <property type="evidence" value="ECO:0007669"/>
    <property type="project" value="TreeGrafter"/>
</dbReference>
<proteinExistence type="predicted"/>
<dbReference type="EMBL" id="BQKE01000001">
    <property type="protein sequence ID" value="GJM60416.1"/>
    <property type="molecule type" value="Genomic_DNA"/>
</dbReference>
<dbReference type="InterPro" id="IPR024078">
    <property type="entry name" value="LmbE-like_dom_sf"/>
</dbReference>
<dbReference type="Pfam" id="PF02585">
    <property type="entry name" value="PIG-L"/>
    <property type="match status" value="1"/>
</dbReference>
<organism evidence="1 2">
    <name type="scientific">Persicobacter diffluens</name>
    <dbReference type="NCBI Taxonomy" id="981"/>
    <lineage>
        <taxon>Bacteria</taxon>
        <taxon>Pseudomonadati</taxon>
        <taxon>Bacteroidota</taxon>
        <taxon>Cytophagia</taxon>
        <taxon>Cytophagales</taxon>
        <taxon>Persicobacteraceae</taxon>
        <taxon>Persicobacter</taxon>
    </lineage>
</organism>
<dbReference type="SUPFAM" id="SSF102588">
    <property type="entry name" value="LmbE-like"/>
    <property type="match status" value="1"/>
</dbReference>
<accession>A0AAN5AKH1</accession>
<dbReference type="PANTHER" id="PTHR12993:SF30">
    <property type="entry name" value="N-ACETYL-ALPHA-D-GLUCOSAMINYL L-MALATE DEACETYLASE 1"/>
    <property type="match status" value="1"/>
</dbReference>
<reference evidence="1 2" key="1">
    <citation type="submission" date="2021-12" db="EMBL/GenBank/DDBJ databases">
        <title>Genome sequencing of bacteria with rrn-lacking chromosome and rrn-plasmid.</title>
        <authorList>
            <person name="Anda M."/>
            <person name="Iwasaki W."/>
        </authorList>
    </citation>
    <scope>NUCLEOTIDE SEQUENCE [LARGE SCALE GENOMIC DNA]</scope>
    <source>
        <strain evidence="1 2">NBRC 15940</strain>
    </source>
</reference>
<dbReference type="GO" id="GO:0019213">
    <property type="term" value="F:deacetylase activity"/>
    <property type="evidence" value="ECO:0007669"/>
    <property type="project" value="InterPro"/>
</dbReference>
<dbReference type="InterPro" id="IPR023842">
    <property type="entry name" value="Bacillithiol_biosynth_BshB1"/>
</dbReference>
<dbReference type="AlphaFoldDB" id="A0AAN5AKH1"/>
<dbReference type="InterPro" id="IPR003737">
    <property type="entry name" value="GlcNAc_PI_deacetylase-related"/>
</dbReference>
<sequence length="241" mass="26709">MKLDILVLAAHPDDAELSCSGTILSHIAQGYKVGIVDLTRGELGTRGSAELRDQEAAASAKIMSLSVRENLAFEDGFFQNDRQHQLEVVKVIRKYRPEIVLCNAQSDRHPDHGKGGELAKTACFLAGLPKIETRLEGEKQEAWRPKNLYQYIQSNYIQPDFVVDCSDFWEKKVAAIRAFSSQFHTGAAGSDEGPQTFISTAGFIDFINARGREFGQHIGVQYAEGFTTIKLIGVKNIFDLS</sequence>
<name>A0AAN5AKH1_9BACT</name>
<dbReference type="GO" id="GO:0071793">
    <property type="term" value="P:bacillithiol biosynthetic process"/>
    <property type="evidence" value="ECO:0007669"/>
    <property type="project" value="InterPro"/>
</dbReference>
<evidence type="ECO:0000313" key="2">
    <source>
        <dbReference type="Proteomes" id="UP001310022"/>
    </source>
</evidence>
<keyword evidence="2" id="KW-1185">Reference proteome</keyword>
<protein>
    <submittedName>
        <fullName evidence="1">Bacillithiol biosynthesis deacetylase BshB1</fullName>
    </submittedName>
</protein>
<dbReference type="RefSeq" id="WP_338236170.1">
    <property type="nucleotide sequence ID" value="NZ_BQKE01000001.1"/>
</dbReference>
<comment type="caution">
    <text evidence="1">The sequence shown here is derived from an EMBL/GenBank/DDBJ whole genome shotgun (WGS) entry which is preliminary data.</text>
</comment>
<evidence type="ECO:0000313" key="1">
    <source>
        <dbReference type="EMBL" id="GJM60416.1"/>
    </source>
</evidence>
<dbReference type="Proteomes" id="UP001310022">
    <property type="component" value="Unassembled WGS sequence"/>
</dbReference>
<dbReference type="PANTHER" id="PTHR12993">
    <property type="entry name" value="N-ACETYLGLUCOSAMINYL-PHOSPHATIDYLINOSITOL DE-N-ACETYLASE-RELATED"/>
    <property type="match status" value="1"/>
</dbReference>
<gene>
    <name evidence="1" type="ORF">PEDI_09680</name>
</gene>